<dbReference type="Proteomes" id="UP001353858">
    <property type="component" value="Unassembled WGS sequence"/>
</dbReference>
<dbReference type="AlphaFoldDB" id="A0AAN7PE50"/>
<evidence type="ECO:0000313" key="3">
    <source>
        <dbReference type="EMBL" id="KAK4883163.1"/>
    </source>
</evidence>
<accession>A0AAN7PE50</accession>
<keyword evidence="1" id="KW-0472">Membrane</keyword>
<gene>
    <name evidence="3" type="ORF">RN001_006482</name>
</gene>
<evidence type="ECO:0000256" key="1">
    <source>
        <dbReference type="SAM" id="Phobius"/>
    </source>
</evidence>
<feature type="transmembrane region" description="Helical" evidence="1">
    <location>
        <begin position="462"/>
        <end position="479"/>
    </location>
</feature>
<evidence type="ECO:0000313" key="4">
    <source>
        <dbReference type="Proteomes" id="UP001353858"/>
    </source>
</evidence>
<reference evidence="4" key="1">
    <citation type="submission" date="2023-01" db="EMBL/GenBank/DDBJ databases">
        <title>Key to firefly adult light organ development and bioluminescence: homeobox transcription factors regulate luciferase expression and transportation to peroxisome.</title>
        <authorList>
            <person name="Fu X."/>
        </authorList>
    </citation>
    <scope>NUCLEOTIDE SEQUENCE [LARGE SCALE GENOMIC DNA]</scope>
</reference>
<sequence length="684" mass="79038">MECDTNTVFPTLHSYAVLENNYSLAIEEEAYDINIKDEPKIIRQWKQFPYSYFKNSTMLSRNCKKGVTRFLTGLKHNQIWALKMYDATAKLPPGILSGNVNQFGDYDECLSLQLSQYCLAEVKLDLIQDELYQSTKNLIHSYFPFRGTFDDPQHRIPDFSSIRWGICIPSECTSQELQQFLQTNLNAKVRVQERMCKKSHTTTSLSFGHYFARFFFMALLLAIIISSVLTQFNREAQSYRETKWLKLLFCFSLQNNWEQLTTLGKRSQKNLEKNNNERANKVNEEIRSIHGIRALSAIALLICHKSVALMYNPYINRTPAMEKLGQAWTVIGRTAIVYTDSFMLISGLLTTTSLLKDIETSGSIKFSEKLINRVFRLLPNVATLILFCTYILPSLNSGPLWPLVVEHHAALCKKHMWRNLFFIHNYFGFENMCLTHTHQVGIDMQLFMLTYLFFLMRPSKKLTFLIIGTLWILSTILRYEVTLKHNLSHMIYFGNPIHQMFDTANFSYILPTHRATIYVTGIFLAYALKHKIDLGKRHVRLLWIIATVCGALALLGPFHMAQKGYVYNNKEAALFGSLSPILWGVALYWTVVASNNGYAGWLGDLLSWNGFKYFTKIAYSFYLVQFPVFFYNVGVQRTSSQYSPLELFHFSETSVILALSVVLTICVELPFQRVEKVLFTSNRR</sequence>
<dbReference type="InterPro" id="IPR006621">
    <property type="entry name" value="Nose-resist-to-fluoxetine_N"/>
</dbReference>
<dbReference type="PANTHER" id="PTHR11161:SF4">
    <property type="entry name" value="DROP DEAD"/>
    <property type="match status" value="1"/>
</dbReference>
<feature type="transmembrane region" description="Helical" evidence="1">
    <location>
        <begin position="613"/>
        <end position="633"/>
    </location>
</feature>
<keyword evidence="1" id="KW-1133">Transmembrane helix</keyword>
<feature type="transmembrane region" description="Helical" evidence="1">
    <location>
        <begin position="572"/>
        <end position="592"/>
    </location>
</feature>
<dbReference type="EMBL" id="JARPUR010000002">
    <property type="protein sequence ID" value="KAK4883163.1"/>
    <property type="molecule type" value="Genomic_DNA"/>
</dbReference>
<name>A0AAN7PE50_9COLE</name>
<dbReference type="SMART" id="SM00703">
    <property type="entry name" value="NRF"/>
    <property type="match status" value="1"/>
</dbReference>
<evidence type="ECO:0000259" key="2">
    <source>
        <dbReference type="SMART" id="SM00703"/>
    </source>
</evidence>
<organism evidence="3 4">
    <name type="scientific">Aquatica leii</name>
    <dbReference type="NCBI Taxonomy" id="1421715"/>
    <lineage>
        <taxon>Eukaryota</taxon>
        <taxon>Metazoa</taxon>
        <taxon>Ecdysozoa</taxon>
        <taxon>Arthropoda</taxon>
        <taxon>Hexapoda</taxon>
        <taxon>Insecta</taxon>
        <taxon>Pterygota</taxon>
        <taxon>Neoptera</taxon>
        <taxon>Endopterygota</taxon>
        <taxon>Coleoptera</taxon>
        <taxon>Polyphaga</taxon>
        <taxon>Elateriformia</taxon>
        <taxon>Elateroidea</taxon>
        <taxon>Lampyridae</taxon>
        <taxon>Luciolinae</taxon>
        <taxon>Aquatica</taxon>
    </lineage>
</organism>
<keyword evidence="1" id="KW-0812">Transmembrane</keyword>
<dbReference type="Pfam" id="PF20146">
    <property type="entry name" value="NRF"/>
    <property type="match status" value="1"/>
</dbReference>
<keyword evidence="4" id="KW-1185">Reference proteome</keyword>
<feature type="transmembrane region" description="Helical" evidence="1">
    <location>
        <begin position="508"/>
        <end position="528"/>
    </location>
</feature>
<protein>
    <recommendedName>
        <fullName evidence="2">Nose resistant-to-fluoxetine protein N-terminal domain-containing protein</fullName>
    </recommendedName>
</protein>
<comment type="caution">
    <text evidence="3">The sequence shown here is derived from an EMBL/GenBank/DDBJ whole genome shotgun (WGS) entry which is preliminary data.</text>
</comment>
<feature type="transmembrane region" description="Helical" evidence="1">
    <location>
        <begin position="436"/>
        <end position="455"/>
    </location>
</feature>
<dbReference type="PANTHER" id="PTHR11161">
    <property type="entry name" value="O-ACYLTRANSFERASE"/>
    <property type="match status" value="1"/>
</dbReference>
<feature type="transmembrane region" description="Helical" evidence="1">
    <location>
        <begin position="375"/>
        <end position="393"/>
    </location>
</feature>
<dbReference type="InterPro" id="IPR052728">
    <property type="entry name" value="O2_lipid_transport_reg"/>
</dbReference>
<proteinExistence type="predicted"/>
<feature type="transmembrane region" description="Helical" evidence="1">
    <location>
        <begin position="210"/>
        <end position="230"/>
    </location>
</feature>
<feature type="domain" description="Nose resistant-to-fluoxetine protein N-terminal" evidence="2">
    <location>
        <begin position="60"/>
        <end position="198"/>
    </location>
</feature>
<feature type="transmembrane region" description="Helical" evidence="1">
    <location>
        <begin position="653"/>
        <end position="671"/>
    </location>
</feature>
<feature type="transmembrane region" description="Helical" evidence="1">
    <location>
        <begin position="540"/>
        <end position="560"/>
    </location>
</feature>